<dbReference type="PANTHER" id="PTHR35332:SF2">
    <property type="entry name" value="REGULATION OF ENOLASE PROTEIN 1"/>
    <property type="match status" value="1"/>
</dbReference>
<dbReference type="SUPFAM" id="SSF49899">
    <property type="entry name" value="Concanavalin A-like lectins/glucanases"/>
    <property type="match status" value="1"/>
</dbReference>
<feature type="region of interest" description="Disordered" evidence="1">
    <location>
        <begin position="1"/>
        <end position="57"/>
    </location>
</feature>
<dbReference type="PANTHER" id="PTHR35332">
    <property type="entry name" value="REGULATION OF ENOLASE PROTEIN 1"/>
    <property type="match status" value="1"/>
</dbReference>
<dbReference type="Pfam" id="PF07081">
    <property type="entry name" value="DUF1349"/>
    <property type="match status" value="1"/>
</dbReference>
<dbReference type="STRING" id="1523247.SAMN05660464_3378"/>
<sequence length="234" mass="24293">MLVDGVPPAAGRPGVALRHTADVPTPRTTQDDAAGDSSGRDPLAVLPWSGGSWTTPPVAASEEGADLLVTAAEGSDAWRHTAYGFVHDDAHALLAPLTDPGAVEVSLDASFGEQFDQAGLVLRADARTWLKAGVEVSDGALQVGAVVTLGRSDWSVAPVPEWAGRRVTVRASRAGDAVTVRARVDDEPFRLVRVAPFPAGVPVAAGPYCCAPTRAGLVVRFRRWAVGPADAALH</sequence>
<gene>
    <name evidence="2" type="ORF">SAMN05660464_3378</name>
</gene>
<organism evidence="2 3">
    <name type="scientific">Geodermatophilus dictyosporus</name>
    <dbReference type="NCBI Taxonomy" id="1523247"/>
    <lineage>
        <taxon>Bacteria</taxon>
        <taxon>Bacillati</taxon>
        <taxon>Actinomycetota</taxon>
        <taxon>Actinomycetes</taxon>
        <taxon>Geodermatophilales</taxon>
        <taxon>Geodermatophilaceae</taxon>
        <taxon>Geodermatophilus</taxon>
    </lineage>
</organism>
<reference evidence="3" key="1">
    <citation type="submission" date="2016-10" db="EMBL/GenBank/DDBJ databases">
        <authorList>
            <person name="Varghese N."/>
            <person name="Submissions S."/>
        </authorList>
    </citation>
    <scope>NUCLEOTIDE SEQUENCE [LARGE SCALE GENOMIC DNA]</scope>
    <source>
        <strain evidence="3">DSM 44208</strain>
    </source>
</reference>
<dbReference type="EMBL" id="FOWQ01000005">
    <property type="protein sequence ID" value="SFP51191.1"/>
    <property type="molecule type" value="Genomic_DNA"/>
</dbReference>
<accession>A0A1I5QYR6</accession>
<dbReference type="InterPro" id="IPR013320">
    <property type="entry name" value="ConA-like_dom_sf"/>
</dbReference>
<dbReference type="Proteomes" id="UP000198857">
    <property type="component" value="Unassembled WGS sequence"/>
</dbReference>
<protein>
    <recommendedName>
        <fullName evidence="4">DUF1349 domain-containing protein</fullName>
    </recommendedName>
</protein>
<dbReference type="Gene3D" id="2.60.120.200">
    <property type="match status" value="1"/>
</dbReference>
<name>A0A1I5QYR6_9ACTN</name>
<dbReference type="AlphaFoldDB" id="A0A1I5QYR6"/>
<dbReference type="InterPro" id="IPR009784">
    <property type="entry name" value="DUF1349"/>
</dbReference>
<keyword evidence="3" id="KW-1185">Reference proteome</keyword>
<evidence type="ECO:0000256" key="1">
    <source>
        <dbReference type="SAM" id="MobiDB-lite"/>
    </source>
</evidence>
<proteinExistence type="predicted"/>
<evidence type="ECO:0000313" key="2">
    <source>
        <dbReference type="EMBL" id="SFP51191.1"/>
    </source>
</evidence>
<evidence type="ECO:0008006" key="4">
    <source>
        <dbReference type="Google" id="ProtNLM"/>
    </source>
</evidence>
<evidence type="ECO:0000313" key="3">
    <source>
        <dbReference type="Proteomes" id="UP000198857"/>
    </source>
</evidence>